<name>B8LXD3_TALSN</name>
<dbReference type="eggNOG" id="KOG2495">
    <property type="taxonomic scope" value="Eukaryota"/>
</dbReference>
<accession>B8LXD3</accession>
<dbReference type="PANTHER" id="PTHR43735:SF3">
    <property type="entry name" value="FERROPTOSIS SUPPRESSOR PROTEIN 1"/>
    <property type="match status" value="1"/>
</dbReference>
<evidence type="ECO:0000256" key="4">
    <source>
        <dbReference type="ARBA" id="ARBA00023002"/>
    </source>
</evidence>
<organism evidence="6 7">
    <name type="scientific">Talaromyces stipitatus (strain ATCC 10500 / CBS 375.48 / QM 6759 / NRRL 1006)</name>
    <name type="common">Penicillium stipitatum</name>
    <dbReference type="NCBI Taxonomy" id="441959"/>
    <lineage>
        <taxon>Eukaryota</taxon>
        <taxon>Fungi</taxon>
        <taxon>Dikarya</taxon>
        <taxon>Ascomycota</taxon>
        <taxon>Pezizomycotina</taxon>
        <taxon>Eurotiomycetes</taxon>
        <taxon>Eurotiomycetidae</taxon>
        <taxon>Eurotiales</taxon>
        <taxon>Trichocomaceae</taxon>
        <taxon>Talaromyces</taxon>
        <taxon>Talaromyces sect. Talaromyces</taxon>
    </lineage>
</organism>
<dbReference type="SUPFAM" id="SSF51905">
    <property type="entry name" value="FAD/NAD(P)-binding domain"/>
    <property type="match status" value="1"/>
</dbReference>
<dbReference type="EMBL" id="EQ962652">
    <property type="protein sequence ID" value="EED23214.1"/>
    <property type="molecule type" value="Genomic_DNA"/>
</dbReference>
<dbReference type="InterPro" id="IPR036188">
    <property type="entry name" value="FAD/NAD-bd_sf"/>
</dbReference>
<dbReference type="GeneID" id="8101070"/>
<dbReference type="PhylomeDB" id="B8LXD3"/>
<evidence type="ECO:0000256" key="2">
    <source>
        <dbReference type="ARBA" id="ARBA00022630"/>
    </source>
</evidence>
<sequence length="366" mass="39325">MAPKTVVIIGGSFGGLKVARGLLKDVPVAAPRILAKPKAFSKNQYLIPIKDGFTSYGENFKLIVGTATEIDETNRAITILRSDTDDRFTLEYDYLVIASGSSTASATDGALAPFKRFGSSDLSEQISNIQKSIASAKSIIIGGAGPIGIELVGELTEARRTEAIITLVSATKQLLPMLKKSSGDTAEKILKRRGVRIIKGSKVTNAVNQGFSWEVTLSDGQILNADLYISAVGVTPNNSFIPKEFLDKNGWVEVDEQFHVTGSKNKNIYAIGDITALPTRTVMKIDERFPILVDNLKADILKSASKRPTYVTSAEIEKSKAMMFVPIGAGAGTGQMMGMTPWSWVVKMIKGKDFFVPKAASLAGLA</sequence>
<dbReference type="OrthoDB" id="202203at2759"/>
<dbReference type="Gene3D" id="3.50.50.100">
    <property type="match status" value="1"/>
</dbReference>
<dbReference type="RefSeq" id="XP_002340601.1">
    <property type="nucleotide sequence ID" value="XM_002340560.1"/>
</dbReference>
<reference evidence="7" key="1">
    <citation type="journal article" date="2015" name="Genome Announc.">
        <title>Genome sequence of the AIDS-associated pathogen Penicillium marneffei (ATCC18224) and its near taxonomic relative Talaromyces stipitatus (ATCC10500).</title>
        <authorList>
            <person name="Nierman W.C."/>
            <person name="Fedorova-Abrams N.D."/>
            <person name="Andrianopoulos A."/>
        </authorList>
    </citation>
    <scope>NUCLEOTIDE SEQUENCE [LARGE SCALE GENOMIC DNA]</scope>
    <source>
        <strain evidence="7">ATCC 10500 / CBS 375.48 / QM 6759 / NRRL 1006</strain>
    </source>
</reference>
<evidence type="ECO:0000256" key="3">
    <source>
        <dbReference type="ARBA" id="ARBA00022827"/>
    </source>
</evidence>
<dbReference type="Pfam" id="PF07992">
    <property type="entry name" value="Pyr_redox_2"/>
    <property type="match status" value="1"/>
</dbReference>
<feature type="domain" description="FAD/NAD(P)-binding" evidence="5">
    <location>
        <begin position="5"/>
        <end position="279"/>
    </location>
</feature>
<dbReference type="STRING" id="441959.B8LXD3"/>
<comment type="similarity">
    <text evidence="1">Belongs to the FAD-dependent oxidoreductase family.</text>
</comment>
<dbReference type="AlphaFoldDB" id="B8LXD3"/>
<dbReference type="HOGENOM" id="CLU_019845_6_1_1"/>
<keyword evidence="4" id="KW-0560">Oxidoreductase</keyword>
<dbReference type="VEuPathDB" id="FungiDB:TSTA_066600"/>
<protein>
    <submittedName>
        <fullName evidence="6">Apoptosis-inducing factor, putative</fullName>
    </submittedName>
</protein>
<evidence type="ECO:0000259" key="5">
    <source>
        <dbReference type="Pfam" id="PF07992"/>
    </source>
</evidence>
<dbReference type="GO" id="GO:0004174">
    <property type="term" value="F:electron-transferring-flavoprotein dehydrogenase activity"/>
    <property type="evidence" value="ECO:0007669"/>
    <property type="project" value="TreeGrafter"/>
</dbReference>
<dbReference type="PRINTS" id="PR00368">
    <property type="entry name" value="FADPNR"/>
</dbReference>
<dbReference type="OMA" id="WRSKYEK"/>
<dbReference type="GO" id="GO:0005737">
    <property type="term" value="C:cytoplasm"/>
    <property type="evidence" value="ECO:0007669"/>
    <property type="project" value="TreeGrafter"/>
</dbReference>
<dbReference type="InterPro" id="IPR023753">
    <property type="entry name" value="FAD/NAD-binding_dom"/>
</dbReference>
<dbReference type="GO" id="GO:0050660">
    <property type="term" value="F:flavin adenine dinucleotide binding"/>
    <property type="evidence" value="ECO:0007669"/>
    <property type="project" value="TreeGrafter"/>
</dbReference>
<dbReference type="InParanoid" id="B8LXD3"/>
<keyword evidence="3" id="KW-0274">FAD</keyword>
<evidence type="ECO:0000313" key="7">
    <source>
        <dbReference type="Proteomes" id="UP000001745"/>
    </source>
</evidence>
<evidence type="ECO:0000313" key="6">
    <source>
        <dbReference type="EMBL" id="EED23214.1"/>
    </source>
</evidence>
<gene>
    <name evidence="6" type="ORF">TSTA_066600</name>
</gene>
<keyword evidence="2" id="KW-0285">Flavoprotein</keyword>
<evidence type="ECO:0000256" key="1">
    <source>
        <dbReference type="ARBA" id="ARBA00006442"/>
    </source>
</evidence>
<proteinExistence type="inferred from homology"/>
<dbReference type="PANTHER" id="PTHR43735">
    <property type="entry name" value="APOPTOSIS-INDUCING FACTOR 1"/>
    <property type="match status" value="1"/>
</dbReference>
<keyword evidence="7" id="KW-1185">Reference proteome</keyword>
<dbReference type="Proteomes" id="UP000001745">
    <property type="component" value="Unassembled WGS sequence"/>
</dbReference>